<protein>
    <recommendedName>
        <fullName evidence="5">Major facilitator superfamily (MFS) profile domain-containing protein</fullName>
    </recommendedName>
</protein>
<feature type="domain" description="Major facilitator superfamily (MFS) profile" evidence="5">
    <location>
        <begin position="281"/>
        <end position="477"/>
    </location>
</feature>
<feature type="transmembrane region" description="Helical" evidence="4">
    <location>
        <begin position="209"/>
        <end position="227"/>
    </location>
</feature>
<dbReference type="PANTHER" id="PTHR11360:SF284">
    <property type="entry name" value="EG:103B4.3 PROTEIN-RELATED"/>
    <property type="match status" value="1"/>
</dbReference>
<feature type="compositionally biased region" description="Polar residues" evidence="3">
    <location>
        <begin position="16"/>
        <end position="29"/>
    </location>
</feature>
<feature type="transmembrane region" description="Helical" evidence="4">
    <location>
        <begin position="444"/>
        <end position="465"/>
    </location>
</feature>
<gene>
    <name evidence="6" type="ORF">LTR84_009048</name>
</gene>
<evidence type="ECO:0000256" key="4">
    <source>
        <dbReference type="SAM" id="Phobius"/>
    </source>
</evidence>
<keyword evidence="4" id="KW-0472">Membrane</keyword>
<evidence type="ECO:0000256" key="3">
    <source>
        <dbReference type="SAM" id="MobiDB-lite"/>
    </source>
</evidence>
<dbReference type="InterPro" id="IPR011701">
    <property type="entry name" value="MFS"/>
</dbReference>
<dbReference type="GO" id="GO:0016020">
    <property type="term" value="C:membrane"/>
    <property type="evidence" value="ECO:0007669"/>
    <property type="project" value="UniProtKB-SubCell"/>
</dbReference>
<feature type="transmembrane region" description="Helical" evidence="4">
    <location>
        <begin position="239"/>
        <end position="259"/>
    </location>
</feature>
<dbReference type="Pfam" id="PF07690">
    <property type="entry name" value="MFS_1"/>
    <property type="match status" value="1"/>
</dbReference>
<evidence type="ECO:0000313" key="6">
    <source>
        <dbReference type="EMBL" id="KAK5045679.1"/>
    </source>
</evidence>
<keyword evidence="4" id="KW-1133">Transmembrane helix</keyword>
<dbReference type="EMBL" id="JAVRRD010000035">
    <property type="protein sequence ID" value="KAK5045679.1"/>
    <property type="molecule type" value="Genomic_DNA"/>
</dbReference>
<feature type="transmembrane region" description="Helical" evidence="4">
    <location>
        <begin position="310"/>
        <end position="327"/>
    </location>
</feature>
<feature type="transmembrane region" description="Helical" evidence="4">
    <location>
        <begin position="348"/>
        <end position="366"/>
    </location>
</feature>
<feature type="transmembrane region" description="Helical" evidence="4">
    <location>
        <begin position="118"/>
        <end position="138"/>
    </location>
</feature>
<keyword evidence="4" id="KW-0812">Transmembrane</keyword>
<feature type="transmembrane region" description="Helical" evidence="4">
    <location>
        <begin position="180"/>
        <end position="202"/>
    </location>
</feature>
<dbReference type="InterPro" id="IPR020846">
    <property type="entry name" value="MFS_dom"/>
</dbReference>
<dbReference type="InterPro" id="IPR050327">
    <property type="entry name" value="Proton-linked_MCT"/>
</dbReference>
<proteinExistence type="inferred from homology"/>
<dbReference type="RefSeq" id="XP_064701297.1">
    <property type="nucleotide sequence ID" value="XM_064852590.1"/>
</dbReference>
<feature type="transmembrane region" description="Helical" evidence="4">
    <location>
        <begin position="71"/>
        <end position="98"/>
    </location>
</feature>
<sequence length="477" mass="50570">MSVRQPRSAHIRAAHSNGSETTIETTRPGQSMELVGGSNDDGDDLSALERIITPSDAQVAMRPVSRKKQTSILLCAFFDVFVTIGLNQAYGVFLNHYLSMASSDKDPFLPKSEVTNKAMVAFVGTLAAGLTWGGSIFVNPIMARTKDPRYITGAGAILVGLGYVLASFCNRIWQLLLTQGFIYGVGTSLLYFPVVSVAPEYFDAHRGSAMGIILSAAGLGGLAYAPAARALLSKFGAAWTLRIFGLVNFGISIPVALSTPPSRSLTKRPTLVDAKLAKRGTFILQAVAAMAQAAGNFVPLTFLPEFSTRLGYTAAFGAALLALNNAVNTVSRIGMGFVADSFGRQNTLVLSVLGSAITVVAFWLSSAHADDMALWITFVITYGVFAGGYNSLFPTTVIEVFGPQAYASVSGFIYFIRGLGALWGSPVGGVLVTDGTGPQAYITLIWYDFALLMLSSICVIGVRGLDAVDKGQFKLKA</sequence>
<evidence type="ECO:0000259" key="5">
    <source>
        <dbReference type="PROSITE" id="PS50850"/>
    </source>
</evidence>
<dbReference type="AlphaFoldDB" id="A0AAV9MYH6"/>
<feature type="transmembrane region" description="Helical" evidence="4">
    <location>
        <begin position="150"/>
        <end position="168"/>
    </location>
</feature>
<evidence type="ECO:0000256" key="1">
    <source>
        <dbReference type="ARBA" id="ARBA00004141"/>
    </source>
</evidence>
<dbReference type="Proteomes" id="UP001358417">
    <property type="component" value="Unassembled WGS sequence"/>
</dbReference>
<dbReference type="PROSITE" id="PS50850">
    <property type="entry name" value="MFS"/>
    <property type="match status" value="1"/>
</dbReference>
<evidence type="ECO:0000313" key="7">
    <source>
        <dbReference type="Proteomes" id="UP001358417"/>
    </source>
</evidence>
<dbReference type="GO" id="GO:0022857">
    <property type="term" value="F:transmembrane transporter activity"/>
    <property type="evidence" value="ECO:0007669"/>
    <property type="project" value="InterPro"/>
</dbReference>
<dbReference type="PANTHER" id="PTHR11360">
    <property type="entry name" value="MONOCARBOXYLATE TRANSPORTER"/>
    <property type="match status" value="1"/>
</dbReference>
<dbReference type="InterPro" id="IPR036259">
    <property type="entry name" value="MFS_trans_sf"/>
</dbReference>
<name>A0AAV9MYH6_9EURO</name>
<feature type="transmembrane region" description="Helical" evidence="4">
    <location>
        <begin position="405"/>
        <end position="424"/>
    </location>
</feature>
<comment type="similarity">
    <text evidence="2">Belongs to the major facilitator superfamily. Monocarboxylate porter (TC 2.A.1.13) family.</text>
</comment>
<keyword evidence="7" id="KW-1185">Reference proteome</keyword>
<feature type="transmembrane region" description="Helical" evidence="4">
    <location>
        <begin position="280"/>
        <end position="298"/>
    </location>
</feature>
<accession>A0AAV9MYH6</accession>
<organism evidence="6 7">
    <name type="scientific">Exophiala bonariae</name>
    <dbReference type="NCBI Taxonomy" id="1690606"/>
    <lineage>
        <taxon>Eukaryota</taxon>
        <taxon>Fungi</taxon>
        <taxon>Dikarya</taxon>
        <taxon>Ascomycota</taxon>
        <taxon>Pezizomycotina</taxon>
        <taxon>Eurotiomycetes</taxon>
        <taxon>Chaetothyriomycetidae</taxon>
        <taxon>Chaetothyriales</taxon>
        <taxon>Herpotrichiellaceae</taxon>
        <taxon>Exophiala</taxon>
    </lineage>
</organism>
<comment type="subcellular location">
    <subcellularLocation>
        <location evidence="1">Membrane</location>
        <topology evidence="1">Multi-pass membrane protein</topology>
    </subcellularLocation>
</comment>
<reference evidence="6 7" key="1">
    <citation type="submission" date="2023-08" db="EMBL/GenBank/DDBJ databases">
        <title>Black Yeasts Isolated from many extreme environments.</title>
        <authorList>
            <person name="Coleine C."/>
            <person name="Stajich J.E."/>
            <person name="Selbmann L."/>
        </authorList>
    </citation>
    <scope>NUCLEOTIDE SEQUENCE [LARGE SCALE GENOMIC DNA]</scope>
    <source>
        <strain evidence="6 7">CCFEE 5792</strain>
    </source>
</reference>
<dbReference type="SUPFAM" id="SSF103473">
    <property type="entry name" value="MFS general substrate transporter"/>
    <property type="match status" value="1"/>
</dbReference>
<dbReference type="Gene3D" id="1.20.1250.20">
    <property type="entry name" value="MFS general substrate transporter like domains"/>
    <property type="match status" value="2"/>
</dbReference>
<feature type="transmembrane region" description="Helical" evidence="4">
    <location>
        <begin position="372"/>
        <end position="393"/>
    </location>
</feature>
<comment type="caution">
    <text evidence="6">The sequence shown here is derived from an EMBL/GenBank/DDBJ whole genome shotgun (WGS) entry which is preliminary data.</text>
</comment>
<evidence type="ECO:0000256" key="2">
    <source>
        <dbReference type="ARBA" id="ARBA00006727"/>
    </source>
</evidence>
<dbReference type="GeneID" id="89977209"/>
<feature type="region of interest" description="Disordered" evidence="3">
    <location>
        <begin position="1"/>
        <end position="39"/>
    </location>
</feature>